<dbReference type="GO" id="GO:0016020">
    <property type="term" value="C:membrane"/>
    <property type="evidence" value="ECO:0007669"/>
    <property type="project" value="UniProtKB-SubCell"/>
</dbReference>
<dbReference type="EMBL" id="AP014693">
    <property type="protein sequence ID" value="BAQ02545.1"/>
    <property type="molecule type" value="Genomic_DNA"/>
</dbReference>
<dbReference type="GeneID" id="26639458"/>
<dbReference type="InterPro" id="IPR027417">
    <property type="entry name" value="P-loop_NTPase"/>
</dbReference>
<sequence>MDWFNQLLQQYNDLTRTNPLVATLALPIVGGLMFYLKDVPKKLWDFLVAYTTVNMSLNNAGYDGNLDAYNAFDKWFMQSGYRRFSKNFFMFRQYKDDLFVDETYKPYRMGIGNGLHLFFYKGKFFWFRKGRMDSSGSEKQKEEIDIYTFGWSHKVFEDLVDLFNEKRGAVGDVMIHNFNREARSWEEVGKLPHRSIDTFCMNAALKAEIIEKISDFLGRREWYRKKGLTYKISSLFQGPPGTGKTTLVKLLAGHFKKDLYVLDLSDQTNASLVDALSKIKPGSFLLLEDIDQAGNAVKDRKKKKELVDVVADMNLNMLTMSGYLNAFDGVVSLDNLIIFKTTNHPEDLDEAVKRDGRIDHEFTIGELTSKEIWAYMVHMYELDREMQGIWCVPFMAYDIQLPGCQVENAFKEHPDDPRAFMDEIAKRASSRLKLAA</sequence>
<comment type="subcellular location">
    <subcellularLocation>
        <location evidence="1">Membrane</location>
        <topology evidence="1">Single-pass membrane protein</topology>
    </subcellularLocation>
</comment>
<protein>
    <recommendedName>
        <fullName evidence="7">AAA+ ATPase domain-containing protein</fullName>
    </recommendedName>
</protein>
<evidence type="ECO:0000259" key="4">
    <source>
        <dbReference type="SMART" id="SM01024"/>
    </source>
</evidence>
<dbReference type="InterPro" id="IPR050747">
    <property type="entry name" value="Mitochondrial_chaperone_BCS1"/>
</dbReference>
<keyword evidence="6" id="KW-1185">Reference proteome</keyword>
<dbReference type="Pfam" id="PF08740">
    <property type="entry name" value="BCS1_N"/>
    <property type="match status" value="1"/>
</dbReference>
<dbReference type="KEGG" id="vg:26639458"/>
<dbReference type="GO" id="GO:0005524">
    <property type="term" value="F:ATP binding"/>
    <property type="evidence" value="ECO:0007669"/>
    <property type="project" value="InterPro"/>
</dbReference>
<proteinExistence type="inferred from homology"/>
<dbReference type="PANTHER" id="PTHR23070">
    <property type="entry name" value="BCS1 AAA-TYPE ATPASE"/>
    <property type="match status" value="1"/>
</dbReference>
<dbReference type="PROSITE" id="PS00674">
    <property type="entry name" value="AAA"/>
    <property type="match status" value="1"/>
</dbReference>
<feature type="domain" description="BCS1 N-terminal" evidence="4">
    <location>
        <begin position="27"/>
        <end position="199"/>
    </location>
</feature>
<dbReference type="SMART" id="SM01024">
    <property type="entry name" value="BCS1_N"/>
    <property type="match status" value="1"/>
</dbReference>
<evidence type="ECO:0000256" key="2">
    <source>
        <dbReference type="ARBA" id="ARBA00007448"/>
    </source>
</evidence>
<dbReference type="RefSeq" id="YP_009212866.1">
    <property type="nucleotide sequence ID" value="NC_028950.1"/>
</dbReference>
<dbReference type="InterPro" id="IPR003959">
    <property type="entry name" value="ATPase_AAA_core"/>
</dbReference>
<dbReference type="GO" id="GO:0016887">
    <property type="term" value="F:ATP hydrolysis activity"/>
    <property type="evidence" value="ECO:0007669"/>
    <property type="project" value="InterPro"/>
</dbReference>
<dbReference type="Pfam" id="PF00004">
    <property type="entry name" value="AAA"/>
    <property type="match status" value="1"/>
</dbReference>
<dbReference type="OrthoDB" id="3424at10239"/>
<feature type="domain" description="AAA+ ATPase" evidence="3">
    <location>
        <begin position="230"/>
        <end position="368"/>
    </location>
</feature>
<evidence type="ECO:0000256" key="1">
    <source>
        <dbReference type="ARBA" id="ARBA00004167"/>
    </source>
</evidence>
<reference evidence="5 6" key="1">
    <citation type="submission" date="2014-12" db="EMBL/GenBank/DDBJ databases">
        <title>Genome analysis of a novel jumbo phage RSL2 infecting the phytopathogen Ralstonia solanacearum.</title>
        <authorList>
            <person name="Kawasaki T."/>
            <person name="Fujie M."/>
            <person name="Chatchawankanphanich O."/>
            <person name="Ogata H."/>
            <person name="Yamada T."/>
        </authorList>
    </citation>
    <scope>NUCLEOTIDE SEQUENCE [LARGE SCALE GENOMIC DNA]</scope>
    <source>
        <strain evidence="5 6">RSL2</strain>
    </source>
</reference>
<dbReference type="InterPro" id="IPR003960">
    <property type="entry name" value="ATPase_AAA_CS"/>
</dbReference>
<dbReference type="SMART" id="SM00382">
    <property type="entry name" value="AAA"/>
    <property type="match status" value="1"/>
</dbReference>
<dbReference type="InterPro" id="IPR003593">
    <property type="entry name" value="AAA+_ATPase"/>
</dbReference>
<accession>A0A0A8J833</accession>
<dbReference type="Gene3D" id="3.40.50.300">
    <property type="entry name" value="P-loop containing nucleotide triphosphate hydrolases"/>
    <property type="match status" value="1"/>
</dbReference>
<evidence type="ECO:0000313" key="6">
    <source>
        <dbReference type="Proteomes" id="UP000203794"/>
    </source>
</evidence>
<dbReference type="InterPro" id="IPR014851">
    <property type="entry name" value="BCS1_N"/>
</dbReference>
<evidence type="ECO:0000313" key="5">
    <source>
        <dbReference type="EMBL" id="BAQ02545.1"/>
    </source>
</evidence>
<dbReference type="Proteomes" id="UP000203794">
    <property type="component" value="Segment"/>
</dbReference>
<name>A0A0A8J833_9CAUD</name>
<evidence type="ECO:0008006" key="7">
    <source>
        <dbReference type="Google" id="ProtNLM"/>
    </source>
</evidence>
<comment type="similarity">
    <text evidence="2">Belongs to the AAA ATPase family. BCS1 subfamily.</text>
</comment>
<organism evidence="5 6">
    <name type="scientific">Ralstonia phage RSL2</name>
    <dbReference type="NCBI Taxonomy" id="1585840"/>
    <lineage>
        <taxon>Viruses</taxon>
        <taxon>Duplodnaviria</taxon>
        <taxon>Heunggongvirae</taxon>
        <taxon>Uroviricota</taxon>
        <taxon>Caudoviricetes</taxon>
        <taxon>Chimalliviridae</taxon>
        <taxon>Chiangmaivirus</taxon>
        <taxon>Chiangmaivirus RSL2</taxon>
    </lineage>
</organism>
<evidence type="ECO:0000259" key="3">
    <source>
        <dbReference type="SMART" id="SM00382"/>
    </source>
</evidence>
<dbReference type="SUPFAM" id="SSF52540">
    <property type="entry name" value="P-loop containing nucleoside triphosphate hydrolases"/>
    <property type="match status" value="1"/>
</dbReference>